<gene>
    <name evidence="2" type="ORF">SAMN05660923_01277</name>
</gene>
<evidence type="ECO:0000259" key="1">
    <source>
        <dbReference type="Pfam" id="PF01935"/>
    </source>
</evidence>
<organism evidence="2 3">
    <name type="scientific">Tepidimicrobium xylanilyticum</name>
    <dbReference type="NCBI Taxonomy" id="1123352"/>
    <lineage>
        <taxon>Bacteria</taxon>
        <taxon>Bacillati</taxon>
        <taxon>Bacillota</taxon>
        <taxon>Tissierellia</taxon>
        <taxon>Tissierellales</taxon>
        <taxon>Tepidimicrobiaceae</taxon>
        <taxon>Tepidimicrobium</taxon>
    </lineage>
</organism>
<proteinExistence type="predicted"/>
<evidence type="ECO:0000313" key="2">
    <source>
        <dbReference type="EMBL" id="SDW81025.1"/>
    </source>
</evidence>
<dbReference type="AlphaFoldDB" id="A0A1H2WKD6"/>
<name>A0A1H2WKD6_9FIRM</name>
<keyword evidence="3" id="KW-1185">Reference proteome</keyword>
<dbReference type="RefSeq" id="WP_093751939.1">
    <property type="nucleotide sequence ID" value="NZ_BSYN01000001.1"/>
</dbReference>
<dbReference type="PANTHER" id="PTHR42957:SF2">
    <property type="entry name" value="HELICASE HERA CENTRAL DOMAIN-CONTAINING PROTEIN"/>
    <property type="match status" value="1"/>
</dbReference>
<sequence>MKVVGITTQQEVFVGSKERNFRINEFLIIVDPYQGDLIGEVVEAQTYNKYMPLNLQGELADSSVIDSLKTIGYNIEEDTIYIGRIRLLNEALYPVESGSDVRVPSFEEVKDLMIKSSPDEGLVLGIIKNTDQMAEGMDEEYKNLLYTFEEGKLKVQKDIPYIFDIKSMHQYPHIGVFGGSGSGKSFGLRVILEELMELNIPTIVLDPHFEMDFSEVGPYIPKEKRKDYREKFKCLQIGYHVGVRFEDLSRQDIKNLLGASSPLTDAMSNVVDILFRGRESYNSFYNKLKMLAEAQEEGSLDRIQRRIDESSSDLEREGWQKRKELFINYDKICPYSSVRGIIWRLTRLENEGIFSKDIKPIEEGLQMGKLIVVQGSTRILQVFSTYLLNNLYYKRRDYKDALYKNTTAEYFPPFIVVTDEAHNFAPKGYEPPSKSILKEISQEGRKYGTFLILATQRPTLLDETITAQLNTKFIFRTVRASDIQTIKEETDITAEEAKRLPYLRTGDVFISEASLGRTIFARIRAANTTSPHRENPFDELRDKVIEDDKKFLEIIEDKLPINGDDFINVVKEIEKETGKTYPITVFEEKLEGLVDKGLLKKKQTPFFNIFTK</sequence>
<evidence type="ECO:0000313" key="3">
    <source>
        <dbReference type="Proteomes" id="UP000198828"/>
    </source>
</evidence>
<dbReference type="OrthoDB" id="9806951at2"/>
<dbReference type="Pfam" id="PF01935">
    <property type="entry name" value="DUF87"/>
    <property type="match status" value="1"/>
</dbReference>
<feature type="domain" description="Helicase HerA central" evidence="1">
    <location>
        <begin position="151"/>
        <end position="322"/>
    </location>
</feature>
<dbReference type="InterPro" id="IPR002789">
    <property type="entry name" value="HerA_central"/>
</dbReference>
<dbReference type="SUPFAM" id="SSF52540">
    <property type="entry name" value="P-loop containing nucleoside triphosphate hydrolases"/>
    <property type="match status" value="1"/>
</dbReference>
<dbReference type="InterPro" id="IPR008571">
    <property type="entry name" value="HerA-like"/>
</dbReference>
<dbReference type="PANTHER" id="PTHR42957">
    <property type="entry name" value="HELICASE MJ1565-RELATED"/>
    <property type="match status" value="1"/>
</dbReference>
<dbReference type="EMBL" id="FNNG01000004">
    <property type="protein sequence ID" value="SDW81025.1"/>
    <property type="molecule type" value="Genomic_DNA"/>
</dbReference>
<protein>
    <recommendedName>
        <fullName evidence="1">Helicase HerA central domain-containing protein</fullName>
    </recommendedName>
</protein>
<dbReference type="Proteomes" id="UP000198828">
    <property type="component" value="Unassembled WGS sequence"/>
</dbReference>
<dbReference type="Gene3D" id="3.40.50.300">
    <property type="entry name" value="P-loop containing nucleotide triphosphate hydrolases"/>
    <property type="match status" value="2"/>
</dbReference>
<accession>A0A1H2WKD6</accession>
<reference evidence="2 3" key="1">
    <citation type="submission" date="2016-10" db="EMBL/GenBank/DDBJ databases">
        <authorList>
            <person name="de Groot N.N."/>
        </authorList>
    </citation>
    <scope>NUCLEOTIDE SEQUENCE [LARGE SCALE GENOMIC DNA]</scope>
    <source>
        <strain evidence="2 3">DSM 23310</strain>
    </source>
</reference>
<dbReference type="InterPro" id="IPR027417">
    <property type="entry name" value="P-loop_NTPase"/>
</dbReference>